<dbReference type="STRING" id="1262585.BJI46_08480"/>
<evidence type="ECO:0000313" key="8">
    <source>
        <dbReference type="Proteomes" id="UP000185895"/>
    </source>
</evidence>
<organism evidence="7 8">
    <name type="scientific">Acinetobacter qingfengensis</name>
    <dbReference type="NCBI Taxonomy" id="1262585"/>
    <lineage>
        <taxon>Bacteria</taxon>
        <taxon>Pseudomonadati</taxon>
        <taxon>Pseudomonadota</taxon>
        <taxon>Gammaproteobacteria</taxon>
        <taxon>Moraxellales</taxon>
        <taxon>Moraxellaceae</taxon>
        <taxon>Acinetobacter</taxon>
    </lineage>
</organism>
<dbReference type="Gene3D" id="2.40.50.140">
    <property type="entry name" value="Nucleic acid-binding proteins"/>
    <property type="match status" value="1"/>
</dbReference>
<dbReference type="OrthoDB" id="8536525at2"/>
<evidence type="ECO:0000259" key="6">
    <source>
        <dbReference type="Pfam" id="PF01957"/>
    </source>
</evidence>
<dbReference type="AlphaFoldDB" id="A0A1E7REE7"/>
<evidence type="ECO:0000256" key="1">
    <source>
        <dbReference type="ARBA" id="ARBA00004141"/>
    </source>
</evidence>
<evidence type="ECO:0000256" key="5">
    <source>
        <dbReference type="SAM" id="Phobius"/>
    </source>
</evidence>
<keyword evidence="4 5" id="KW-0472">Membrane</keyword>
<name>A0A1E7REE7_9GAMM</name>
<dbReference type="SUPFAM" id="SSF141322">
    <property type="entry name" value="NfeD domain-like"/>
    <property type="match status" value="1"/>
</dbReference>
<dbReference type="InterPro" id="IPR012340">
    <property type="entry name" value="NA-bd_OB-fold"/>
</dbReference>
<comment type="subcellular location">
    <subcellularLocation>
        <location evidence="1">Membrane</location>
        <topology evidence="1">Multi-pass membrane protein</topology>
    </subcellularLocation>
</comment>
<protein>
    <recommendedName>
        <fullName evidence="6">NfeD-like C-terminal domain-containing protein</fullName>
    </recommendedName>
</protein>
<dbReference type="PANTHER" id="PTHR33507">
    <property type="entry name" value="INNER MEMBRANE PROTEIN YBBJ"/>
    <property type="match status" value="1"/>
</dbReference>
<evidence type="ECO:0000256" key="4">
    <source>
        <dbReference type="ARBA" id="ARBA00023136"/>
    </source>
</evidence>
<reference evidence="7 8" key="1">
    <citation type="submission" date="2016-09" db="EMBL/GenBank/DDBJ databases">
        <authorList>
            <person name="Capua I."/>
            <person name="De Benedictis P."/>
            <person name="Joannis T."/>
            <person name="Lombin L.H."/>
            <person name="Cattoli G."/>
        </authorList>
    </citation>
    <scope>NUCLEOTIDE SEQUENCE [LARGE SCALE GENOMIC DNA]</scope>
    <source>
        <strain evidence="7 8">ANC 4671</strain>
    </source>
</reference>
<comment type="caution">
    <text evidence="7">The sequence shown here is derived from an EMBL/GenBank/DDBJ whole genome shotgun (WGS) entry which is preliminary data.</text>
</comment>
<feature type="domain" description="NfeD-like C-terminal" evidence="6">
    <location>
        <begin position="88"/>
        <end position="149"/>
    </location>
</feature>
<keyword evidence="2 5" id="KW-0812">Transmembrane</keyword>
<dbReference type="RefSeq" id="WP_070068844.1">
    <property type="nucleotide sequence ID" value="NZ_MKKK01000004.1"/>
</dbReference>
<accession>A0A1E7REE7</accession>
<sequence>MNFTLEPWHWFIFGIALAVLEIFIPSFTIFWFGLAAVMVSALLWLYPSMPETVQIMSWIILSILIVILWFKFIKPLSKDHTKAGLPREATIGQVGMVIQVIPEHNEVKVRFPMPILGSDEWLCRCLQPIEIGDRVNVIDILGNQLVVEPHSTQNKN</sequence>
<dbReference type="PANTHER" id="PTHR33507:SF3">
    <property type="entry name" value="INNER MEMBRANE PROTEIN YBBJ"/>
    <property type="match status" value="1"/>
</dbReference>
<evidence type="ECO:0000313" key="7">
    <source>
        <dbReference type="EMBL" id="OEY97779.1"/>
    </source>
</evidence>
<dbReference type="InterPro" id="IPR002810">
    <property type="entry name" value="NfeD-like_C"/>
</dbReference>
<dbReference type="Pfam" id="PF01957">
    <property type="entry name" value="NfeD"/>
    <property type="match status" value="1"/>
</dbReference>
<keyword evidence="8" id="KW-1185">Reference proteome</keyword>
<feature type="transmembrane region" description="Helical" evidence="5">
    <location>
        <begin position="55"/>
        <end position="73"/>
    </location>
</feature>
<dbReference type="EMBL" id="MKKK01000004">
    <property type="protein sequence ID" value="OEY97779.1"/>
    <property type="molecule type" value="Genomic_DNA"/>
</dbReference>
<evidence type="ECO:0000256" key="2">
    <source>
        <dbReference type="ARBA" id="ARBA00022692"/>
    </source>
</evidence>
<feature type="transmembrane region" description="Helical" evidence="5">
    <location>
        <begin position="7"/>
        <end position="24"/>
    </location>
</feature>
<evidence type="ECO:0000256" key="3">
    <source>
        <dbReference type="ARBA" id="ARBA00022989"/>
    </source>
</evidence>
<keyword evidence="3 5" id="KW-1133">Transmembrane helix</keyword>
<gene>
    <name evidence="7" type="ORF">BJI46_08480</name>
</gene>
<proteinExistence type="predicted"/>
<dbReference type="InterPro" id="IPR052165">
    <property type="entry name" value="Membrane_assoc_protease"/>
</dbReference>
<dbReference type="GO" id="GO:0005886">
    <property type="term" value="C:plasma membrane"/>
    <property type="evidence" value="ECO:0007669"/>
    <property type="project" value="TreeGrafter"/>
</dbReference>
<dbReference type="Proteomes" id="UP000185895">
    <property type="component" value="Unassembled WGS sequence"/>
</dbReference>